<dbReference type="EMBL" id="FNFV01000002">
    <property type="protein sequence ID" value="SDK36617.1"/>
    <property type="molecule type" value="Genomic_DNA"/>
</dbReference>
<dbReference type="AlphaFoldDB" id="A0A1G9BAS9"/>
<evidence type="ECO:0000313" key="2">
    <source>
        <dbReference type="Proteomes" id="UP000199328"/>
    </source>
</evidence>
<dbReference type="Proteomes" id="UP000199328">
    <property type="component" value="Unassembled WGS sequence"/>
</dbReference>
<name>A0A1G9BAS9_9RHOB</name>
<keyword evidence="2" id="KW-1185">Reference proteome</keyword>
<sequence length="262" mass="29451">MQDEILHRAFPAGLWDDPRLGRLPGIQPVAAGDWLRVDEAFAAQMRLRDQLIATRPREVIAELPGATPAVRETLERVLEALSALAGYRIGSGEVRRPDGRRVVLESARPLATLGRLCQEDFCILEKRGREHVLVAAVLCFPASWRLDEKLGRPLTAIHAPVAPYTDELARRVQRLFDGLRPERPLWRANLLEYDDPALFQPRSEHAPRRQASPRPAYLRSERQCLVKLPRTGAVVFSIHTHVIRRVDATATDLDALKRLAAG</sequence>
<gene>
    <name evidence="1" type="ORF">SAMN05216257_102475</name>
</gene>
<proteinExistence type="predicted"/>
<evidence type="ECO:0000313" key="1">
    <source>
        <dbReference type="EMBL" id="SDK36617.1"/>
    </source>
</evidence>
<dbReference type="Pfam" id="PF11927">
    <property type="entry name" value="HODM_asu-like"/>
    <property type="match status" value="1"/>
</dbReference>
<accession>A0A1G9BAS9</accession>
<reference evidence="2" key="1">
    <citation type="submission" date="2016-10" db="EMBL/GenBank/DDBJ databases">
        <authorList>
            <person name="Varghese N."/>
            <person name="Submissions S."/>
        </authorList>
    </citation>
    <scope>NUCLEOTIDE SEQUENCE [LARGE SCALE GENOMIC DNA]</scope>
    <source>
        <strain evidence="2">CGMCC 1.10789</strain>
    </source>
</reference>
<protein>
    <recommendedName>
        <fullName evidence="3">DUF3445 domain-containing protein</fullName>
    </recommendedName>
</protein>
<dbReference type="InterPro" id="IPR021848">
    <property type="entry name" value="HODM_asu-like"/>
</dbReference>
<dbReference type="OrthoDB" id="5242510at2"/>
<organism evidence="1 2">
    <name type="scientific">Meinhardsimonia xiamenensis</name>
    <dbReference type="NCBI Taxonomy" id="990712"/>
    <lineage>
        <taxon>Bacteria</taxon>
        <taxon>Pseudomonadati</taxon>
        <taxon>Pseudomonadota</taxon>
        <taxon>Alphaproteobacteria</taxon>
        <taxon>Rhodobacterales</taxon>
        <taxon>Paracoccaceae</taxon>
        <taxon>Meinhardsimonia</taxon>
    </lineage>
</organism>
<dbReference type="RefSeq" id="WP_092499201.1">
    <property type="nucleotide sequence ID" value="NZ_FNFV01000002.1"/>
</dbReference>
<evidence type="ECO:0008006" key="3">
    <source>
        <dbReference type="Google" id="ProtNLM"/>
    </source>
</evidence>